<sequence length="433" mass="46819">MKFHLDQSILGGDPGRVSTGRLTAPLPTPCTRSTFLFVPATSTGAWSSEERNVPSTPAPCDVHGSLGALSSAAASDWSNSAGRTFRKPPIRNGANASLRLGELSLGLENFGILPLGKRPRGGESRPRYPLLLGDRHARVRHSLLNETRSSPFEARPTQLISANPNFRTDSFLPAYQAYLPTSITRHHTHTQSAEHRPRHSKTRDEKLHPGDATPPPTQQIHTVQRRPALGQSQLFGIEAHHTPHTTPPSPQSLGDQLGDAHQQVAYSRGARIQHSSSTLQIPQLGRSPVSAADRAAKLTKTRLVNATLGGGQDSQTATAVQTHALRILPSQLHPPRLKSTGARLRNVWIEARLEMLPDLVWLVRASQVLADGGGSEAVHDGLRSSAASASSSAAAITNKSQTEKPCRTTHFISGRPKKSVLSYDSVPIYLRRI</sequence>
<keyword evidence="3" id="KW-1185">Reference proteome</keyword>
<reference evidence="2" key="1">
    <citation type="submission" date="2023-01" db="EMBL/GenBank/DDBJ databases">
        <title>Colletotrichum chrysophilum M932 genome sequence.</title>
        <authorList>
            <person name="Baroncelli R."/>
        </authorList>
    </citation>
    <scope>NUCLEOTIDE SEQUENCE</scope>
    <source>
        <strain evidence="2">M932</strain>
    </source>
</reference>
<evidence type="ECO:0000313" key="2">
    <source>
        <dbReference type="EMBL" id="KAK1843600.1"/>
    </source>
</evidence>
<feature type="region of interest" description="Disordered" evidence="1">
    <location>
        <begin position="185"/>
        <end position="222"/>
    </location>
</feature>
<gene>
    <name evidence="2" type="ORF">CCHR01_13792</name>
</gene>
<dbReference type="AlphaFoldDB" id="A0AAD9ECK2"/>
<dbReference type="EMBL" id="JAQOWY010000350">
    <property type="protein sequence ID" value="KAK1843600.1"/>
    <property type="molecule type" value="Genomic_DNA"/>
</dbReference>
<dbReference type="Proteomes" id="UP001243330">
    <property type="component" value="Unassembled WGS sequence"/>
</dbReference>
<protein>
    <submittedName>
        <fullName evidence="2">Uncharacterized protein</fullName>
    </submittedName>
</protein>
<organism evidence="2 3">
    <name type="scientific">Colletotrichum chrysophilum</name>
    <dbReference type="NCBI Taxonomy" id="1836956"/>
    <lineage>
        <taxon>Eukaryota</taxon>
        <taxon>Fungi</taxon>
        <taxon>Dikarya</taxon>
        <taxon>Ascomycota</taxon>
        <taxon>Pezizomycotina</taxon>
        <taxon>Sordariomycetes</taxon>
        <taxon>Hypocreomycetidae</taxon>
        <taxon>Glomerellales</taxon>
        <taxon>Glomerellaceae</taxon>
        <taxon>Colletotrichum</taxon>
        <taxon>Colletotrichum gloeosporioides species complex</taxon>
    </lineage>
</organism>
<comment type="caution">
    <text evidence="2">The sequence shown here is derived from an EMBL/GenBank/DDBJ whole genome shotgun (WGS) entry which is preliminary data.</text>
</comment>
<evidence type="ECO:0000313" key="3">
    <source>
        <dbReference type="Proteomes" id="UP001243330"/>
    </source>
</evidence>
<evidence type="ECO:0000256" key="1">
    <source>
        <dbReference type="SAM" id="MobiDB-lite"/>
    </source>
</evidence>
<name>A0AAD9ECK2_9PEZI</name>
<proteinExistence type="predicted"/>
<accession>A0AAD9ECK2</accession>